<feature type="region of interest" description="Disordered" evidence="1">
    <location>
        <begin position="59"/>
        <end position="78"/>
    </location>
</feature>
<feature type="domain" description="ARB-07466-like C-terminal" evidence="2">
    <location>
        <begin position="513"/>
        <end position="597"/>
    </location>
</feature>
<dbReference type="Pfam" id="PF26571">
    <property type="entry name" value="VldE"/>
    <property type="match status" value="1"/>
</dbReference>
<protein>
    <recommendedName>
        <fullName evidence="2">ARB-07466-like C-terminal domain-containing protein</fullName>
    </recommendedName>
</protein>
<dbReference type="EMBL" id="LKTM01000381">
    <property type="protein sequence ID" value="KQH75303.1"/>
    <property type="molecule type" value="Genomic_DNA"/>
</dbReference>
<evidence type="ECO:0000259" key="2">
    <source>
        <dbReference type="Pfam" id="PF26571"/>
    </source>
</evidence>
<accession>A0A0Q2M5Z2</accession>
<dbReference type="InterPro" id="IPR058593">
    <property type="entry name" value="ARB_07466-like_C"/>
</dbReference>
<feature type="compositionally biased region" description="Low complexity" evidence="1">
    <location>
        <begin position="820"/>
        <end position="843"/>
    </location>
</feature>
<organism evidence="3 4">
    <name type="scientific">Mycobacterium gordonae</name>
    <dbReference type="NCBI Taxonomy" id="1778"/>
    <lineage>
        <taxon>Bacteria</taxon>
        <taxon>Bacillati</taxon>
        <taxon>Actinomycetota</taxon>
        <taxon>Actinomycetes</taxon>
        <taxon>Mycobacteriales</taxon>
        <taxon>Mycobacteriaceae</taxon>
        <taxon>Mycobacterium</taxon>
    </lineage>
</organism>
<reference evidence="3 4" key="1">
    <citation type="submission" date="2015-10" db="EMBL/GenBank/DDBJ databases">
        <title>Mycobacterium gordonae draft genome assembly.</title>
        <authorList>
            <person name="Ustinova V."/>
            <person name="Smirnova T."/>
            <person name="Blagodatskikh K."/>
            <person name="Varlamov D."/>
            <person name="Larionova E."/>
            <person name="Chernousova L."/>
        </authorList>
    </citation>
    <scope>NUCLEOTIDE SEQUENCE [LARGE SCALE GENOMIC DNA]</scope>
    <source>
        <strain evidence="3 4">CTRI 14-8773</strain>
    </source>
</reference>
<feature type="region of interest" description="Disordered" evidence="1">
    <location>
        <begin position="796"/>
        <end position="900"/>
    </location>
</feature>
<proteinExistence type="predicted"/>
<gene>
    <name evidence="3" type="ORF">AO501_29805</name>
</gene>
<name>A0A0Q2M5Z2_MYCGO</name>
<evidence type="ECO:0000256" key="1">
    <source>
        <dbReference type="SAM" id="MobiDB-lite"/>
    </source>
</evidence>
<dbReference type="AlphaFoldDB" id="A0A0Q2M5Z2"/>
<evidence type="ECO:0000313" key="4">
    <source>
        <dbReference type="Proteomes" id="UP000051677"/>
    </source>
</evidence>
<dbReference type="OrthoDB" id="4703944at2"/>
<evidence type="ECO:0000313" key="3">
    <source>
        <dbReference type="EMBL" id="KQH75303.1"/>
    </source>
</evidence>
<dbReference type="Proteomes" id="UP000051677">
    <property type="component" value="Unassembled WGS sequence"/>
</dbReference>
<comment type="caution">
    <text evidence="3">The sequence shown here is derived from an EMBL/GenBank/DDBJ whole genome shotgun (WGS) entry which is preliminary data.</text>
</comment>
<dbReference type="RefSeq" id="WP_156452910.1">
    <property type="nucleotide sequence ID" value="NZ_LKTM01000381.1"/>
</dbReference>
<sequence>MSAIQLAAGYVQLAVEYDSVAEQINKEFSEVERSADKTGGRLSEAFGKGRKVLKDLTGDLSGIGGSSKKAADEVEASSKKIEGSLTKAGKRGGKALGDEIKEGAKKGAKDAGEEVDQEIVDAMGRAGAKIGEALHNAIGSHFGDDWADRMRDKVGGVINVAQRGADAIGGVNDAVVAMGGNGLTVDGVIGGLQSLRGINLGGVAGSIGDAARAARGFDPRNLHLGADSLNGLKGALSSIGSADVNAALNSLQGKDLGGALTGVADALNAIGQGGASNVLSDLATKAGTLQDNFNKTKAAIEGTNTNLLTLTGNSGKIAGGLSAIAAAAGPVAATLAGLDQFMPGFHNAWTGVRDQLQGKKGFQLNDWFHVANPALGLADLAFGRALPGGTPPPKALAPMTQQQKDAAGALILPPGFADGKLPTEAMIAPGAGKGLVQWAEGSTGGEAFIPVNGGQRSLDIWAQTGHLLGVFDDGGFNGVNAPAIDPMTMRWLSAMQRGAIGPHGELPIAGGGEGGLQANTIRGRRILSALFPELTDIGGYRQDALRWHPSGLALDLMIPGGDTSGGRNPAGKALGDQINAFIQANAGALGSDYTMWQTPEGGGHYNHIHANFGASGFPQQGQQFMLPPGLQGMLAQAMGQGGVIPSLGGISGQAALAPLTGESPDSPIRTEGLIPAGAGGTGQAGSSFASGLYMMGASAINNVIDQAISAASSAASMGANAFAPGSGGAAGAAASTALGIGGDAAKRSVDFGFQMAGIWTDALTEILLPFGVPRLTQTDPTQFIPQLPGQPVGITTGEKGQLAEDTKNAGGQLTPGMSPGGPVQPGQVAGAQPIGAPAAQAQPGGPGQMASPFAGMAGNSAGAGGLGQLAPGLSAPTPPTVQPNGLPGAVTPYQSPDPINIGPQNLGGMLGLYDDGGWLMPGLNLNLTKRPEPVLNPEQFDNIAAIARKPVGMFDPASQGGVTNDFSVVFKDTVVKDVDELTRKANDRQQLQRMRYGGRPLMGTR</sequence>
<feature type="compositionally biased region" description="Basic and acidic residues" evidence="1">
    <location>
        <begin position="69"/>
        <end position="78"/>
    </location>
</feature>